<keyword evidence="2" id="KW-0812">Transmembrane</keyword>
<reference evidence="4 5" key="1">
    <citation type="submission" date="2022-05" db="EMBL/GenBank/DDBJ databases">
        <authorList>
            <consortium name="Genoscope - CEA"/>
            <person name="William W."/>
        </authorList>
    </citation>
    <scope>NUCLEOTIDE SEQUENCE [LARGE SCALE GENOMIC DNA]</scope>
</reference>
<feature type="region of interest" description="Disordered" evidence="1">
    <location>
        <begin position="157"/>
        <end position="183"/>
    </location>
</feature>
<comment type="caution">
    <text evidence="4">The sequence shown here is derived from an EMBL/GenBank/DDBJ whole genome shotgun (WGS) entry which is preliminary data.</text>
</comment>
<evidence type="ECO:0000256" key="1">
    <source>
        <dbReference type="SAM" id="MobiDB-lite"/>
    </source>
</evidence>
<gene>
    <name evidence="4" type="ORF">PLOB_00016032</name>
</gene>
<feature type="transmembrane region" description="Helical" evidence="2">
    <location>
        <begin position="61"/>
        <end position="79"/>
    </location>
</feature>
<sequence length="183" mass="20562">EKGRREKFKNIWTRKCCNVEGDGGVSTKKKCIEEGSCNFRGRRPWIVVAERVEKHFSYQTAMMRLSLGWVVFCILCAAIRNMERNVTRRYVNALLTLINLPAMGQNTLKAREREVCAAIENVARNSCLEGLQLEKDCRRTVDTEQVVKIGVSYDMSTQKRGKGHNSLTGEGSMIGLSSGKVVG</sequence>
<dbReference type="Pfam" id="PF20700">
    <property type="entry name" value="Mutator"/>
    <property type="match status" value="1"/>
</dbReference>
<protein>
    <recommendedName>
        <fullName evidence="3">Mutator-like transposase domain-containing protein</fullName>
    </recommendedName>
</protein>
<keyword evidence="2" id="KW-0472">Membrane</keyword>
<evidence type="ECO:0000313" key="5">
    <source>
        <dbReference type="Proteomes" id="UP001159405"/>
    </source>
</evidence>
<name>A0ABN8MQL7_9CNID</name>
<evidence type="ECO:0000259" key="3">
    <source>
        <dbReference type="Pfam" id="PF20700"/>
    </source>
</evidence>
<organism evidence="4 5">
    <name type="scientific">Porites lobata</name>
    <dbReference type="NCBI Taxonomy" id="104759"/>
    <lineage>
        <taxon>Eukaryota</taxon>
        <taxon>Metazoa</taxon>
        <taxon>Cnidaria</taxon>
        <taxon>Anthozoa</taxon>
        <taxon>Hexacorallia</taxon>
        <taxon>Scleractinia</taxon>
        <taxon>Fungiina</taxon>
        <taxon>Poritidae</taxon>
        <taxon>Porites</taxon>
    </lineage>
</organism>
<feature type="non-terminal residue" evidence="4">
    <location>
        <position position="1"/>
    </location>
</feature>
<keyword evidence="2" id="KW-1133">Transmembrane helix</keyword>
<dbReference type="Proteomes" id="UP001159405">
    <property type="component" value="Unassembled WGS sequence"/>
</dbReference>
<evidence type="ECO:0000256" key="2">
    <source>
        <dbReference type="SAM" id="Phobius"/>
    </source>
</evidence>
<evidence type="ECO:0000313" key="4">
    <source>
        <dbReference type="EMBL" id="CAH3033720.1"/>
    </source>
</evidence>
<proteinExistence type="predicted"/>
<feature type="domain" description="Mutator-like transposase" evidence="3">
    <location>
        <begin position="88"/>
        <end position="182"/>
    </location>
</feature>
<accession>A0ABN8MQL7</accession>
<keyword evidence="5" id="KW-1185">Reference proteome</keyword>
<dbReference type="EMBL" id="CALNXK010000002">
    <property type="protein sequence ID" value="CAH3033720.1"/>
    <property type="molecule type" value="Genomic_DNA"/>
</dbReference>
<dbReference type="InterPro" id="IPR049012">
    <property type="entry name" value="Mutator_transp_dom"/>
</dbReference>